<evidence type="ECO:0000256" key="1">
    <source>
        <dbReference type="PROSITE-ProRule" id="PRU00169"/>
    </source>
</evidence>
<dbReference type="OrthoDB" id="659223at2"/>
<dbReference type="PROSITE" id="PS50110">
    <property type="entry name" value="RESPONSE_REGULATORY"/>
    <property type="match status" value="1"/>
</dbReference>
<dbReference type="RefSeq" id="WP_129462080.1">
    <property type="nucleotide sequence ID" value="NZ_SBKN01000007.1"/>
</dbReference>
<gene>
    <name evidence="3" type="ORF">EQG61_11455</name>
</gene>
<dbReference type="InterPro" id="IPR011006">
    <property type="entry name" value="CheY-like_superfamily"/>
</dbReference>
<feature type="modified residue" description="4-aspartylphosphate" evidence="1">
    <location>
        <position position="59"/>
    </location>
</feature>
<sequence>MFQKVIVVEDIDSISLSVRHVLENVGVPTIEIVKYCDDAWTKIKAAAALGEPFQLLLTDLSFEKDYRAVELAGGEALLEVVHVQYPDLKTLVYSIEDKSFRIKKLYEVQGISGYVLKGRRSLEKLKVALQTLAADKLYYDPELQAQLRDQGFVSLDAYEILLLQQLAAGSSLDEMEQYCRDQGVKPCSKSAIEKRLYRIRDAFEAKNLTHLVGLAKDRGVV</sequence>
<dbReference type="Proteomes" id="UP000289857">
    <property type="component" value="Unassembled WGS sequence"/>
</dbReference>
<protein>
    <submittedName>
        <fullName evidence="3">Response regulator transcription factor</fullName>
    </submittedName>
</protein>
<proteinExistence type="predicted"/>
<dbReference type="AlphaFoldDB" id="A0A4V1N2G1"/>
<dbReference type="EMBL" id="SBKN01000007">
    <property type="protein sequence ID" value="RXR21620.1"/>
    <property type="molecule type" value="Genomic_DNA"/>
</dbReference>
<feature type="domain" description="Response regulatory" evidence="2">
    <location>
        <begin position="4"/>
        <end position="132"/>
    </location>
</feature>
<dbReference type="GO" id="GO:0000160">
    <property type="term" value="P:phosphorelay signal transduction system"/>
    <property type="evidence" value="ECO:0007669"/>
    <property type="project" value="InterPro"/>
</dbReference>
<dbReference type="InterPro" id="IPR001789">
    <property type="entry name" value="Sig_transdc_resp-reg_receiver"/>
</dbReference>
<evidence type="ECO:0000313" key="3">
    <source>
        <dbReference type="EMBL" id="RXR21620.1"/>
    </source>
</evidence>
<comment type="caution">
    <text evidence="3">The sequence shown here is derived from an EMBL/GenBank/DDBJ whole genome shotgun (WGS) entry which is preliminary data.</text>
</comment>
<name>A0A4V1N2G1_9FLAO</name>
<evidence type="ECO:0000313" key="4">
    <source>
        <dbReference type="Proteomes" id="UP000289857"/>
    </source>
</evidence>
<evidence type="ECO:0000259" key="2">
    <source>
        <dbReference type="PROSITE" id="PS50110"/>
    </source>
</evidence>
<keyword evidence="1" id="KW-0597">Phosphoprotein</keyword>
<organism evidence="3 4">
    <name type="scientific">Flavobacterium stagni</name>
    <dbReference type="NCBI Taxonomy" id="2506421"/>
    <lineage>
        <taxon>Bacteria</taxon>
        <taxon>Pseudomonadati</taxon>
        <taxon>Bacteroidota</taxon>
        <taxon>Flavobacteriia</taxon>
        <taxon>Flavobacteriales</taxon>
        <taxon>Flavobacteriaceae</taxon>
        <taxon>Flavobacterium</taxon>
    </lineage>
</organism>
<accession>A0A4V1N2G1</accession>
<dbReference type="SUPFAM" id="SSF52172">
    <property type="entry name" value="CheY-like"/>
    <property type="match status" value="1"/>
</dbReference>
<keyword evidence="4" id="KW-1185">Reference proteome</keyword>
<reference evidence="4" key="1">
    <citation type="submission" date="2019-01" db="EMBL/GenBank/DDBJ databases">
        <title>Cytophagaceae bacterium strain CAR-16.</title>
        <authorList>
            <person name="Chen W.-M."/>
        </authorList>
    </citation>
    <scope>NUCLEOTIDE SEQUENCE [LARGE SCALE GENOMIC DNA]</scope>
    <source>
        <strain evidence="4">WWJ-16</strain>
    </source>
</reference>
<dbReference type="Gene3D" id="3.40.50.2300">
    <property type="match status" value="1"/>
</dbReference>